<accession>A0ABR2ENH9</accession>
<gene>
    <name evidence="1" type="ORF">V6N12_035568</name>
</gene>
<evidence type="ECO:0000313" key="2">
    <source>
        <dbReference type="Proteomes" id="UP001472677"/>
    </source>
</evidence>
<evidence type="ECO:0000313" key="1">
    <source>
        <dbReference type="EMBL" id="KAK8563420.1"/>
    </source>
</evidence>
<proteinExistence type="predicted"/>
<sequence length="125" mass="13710">MVLREVNCYLDMELCVEDKVTDQLDEFSNSSNSSLNVNGGLLLVKHGTKNVNDCGLPEVDFCLVETTLMRKSKIDDARMMSLNVEGLKKVNAMEGVFVDPSDASLSMLALEISRLQLIGVLVVNA</sequence>
<reference evidence="1 2" key="1">
    <citation type="journal article" date="2024" name="G3 (Bethesda)">
        <title>Genome assembly of Hibiscus sabdariffa L. provides insights into metabolisms of medicinal natural products.</title>
        <authorList>
            <person name="Kim T."/>
        </authorList>
    </citation>
    <scope>NUCLEOTIDE SEQUENCE [LARGE SCALE GENOMIC DNA]</scope>
    <source>
        <strain evidence="1">TK-2024</strain>
        <tissue evidence="1">Old leaves</tissue>
    </source>
</reference>
<protein>
    <submittedName>
        <fullName evidence="1">Uncharacterized protein</fullName>
    </submittedName>
</protein>
<comment type="caution">
    <text evidence="1">The sequence shown here is derived from an EMBL/GenBank/DDBJ whole genome shotgun (WGS) entry which is preliminary data.</text>
</comment>
<dbReference type="Proteomes" id="UP001472677">
    <property type="component" value="Unassembled WGS sequence"/>
</dbReference>
<dbReference type="EMBL" id="JBBPBM010000011">
    <property type="protein sequence ID" value="KAK8563420.1"/>
    <property type="molecule type" value="Genomic_DNA"/>
</dbReference>
<organism evidence="1 2">
    <name type="scientific">Hibiscus sabdariffa</name>
    <name type="common">roselle</name>
    <dbReference type="NCBI Taxonomy" id="183260"/>
    <lineage>
        <taxon>Eukaryota</taxon>
        <taxon>Viridiplantae</taxon>
        <taxon>Streptophyta</taxon>
        <taxon>Embryophyta</taxon>
        <taxon>Tracheophyta</taxon>
        <taxon>Spermatophyta</taxon>
        <taxon>Magnoliopsida</taxon>
        <taxon>eudicotyledons</taxon>
        <taxon>Gunneridae</taxon>
        <taxon>Pentapetalae</taxon>
        <taxon>rosids</taxon>
        <taxon>malvids</taxon>
        <taxon>Malvales</taxon>
        <taxon>Malvaceae</taxon>
        <taxon>Malvoideae</taxon>
        <taxon>Hibiscus</taxon>
    </lineage>
</organism>
<name>A0ABR2ENH9_9ROSI</name>
<keyword evidence="2" id="KW-1185">Reference proteome</keyword>